<evidence type="ECO:0000313" key="17">
    <source>
        <dbReference type="Proteomes" id="UP000319732"/>
    </source>
</evidence>
<gene>
    <name evidence="16" type="ORF">FKG94_07850</name>
</gene>
<evidence type="ECO:0000256" key="5">
    <source>
        <dbReference type="ARBA" id="ARBA00022692"/>
    </source>
</evidence>
<evidence type="ECO:0000256" key="12">
    <source>
        <dbReference type="RuleBase" id="RU003357"/>
    </source>
</evidence>
<feature type="domain" description="TonB-dependent receptor-like beta-barrel" evidence="14">
    <location>
        <begin position="275"/>
        <end position="689"/>
    </location>
</feature>
<keyword evidence="9 11" id="KW-0472">Membrane</keyword>
<reference evidence="16 17" key="1">
    <citation type="submission" date="2019-06" db="EMBL/GenBank/DDBJ databases">
        <title>Whole genome sequence for Cellvibrionaceae sp. R142.</title>
        <authorList>
            <person name="Wang G."/>
        </authorList>
    </citation>
    <scope>NUCLEOTIDE SEQUENCE [LARGE SCALE GENOMIC DNA]</scope>
    <source>
        <strain evidence="16 17">R142</strain>
    </source>
</reference>
<evidence type="ECO:0000256" key="4">
    <source>
        <dbReference type="ARBA" id="ARBA00022496"/>
    </source>
</evidence>
<organism evidence="16 17">
    <name type="scientific">Exilibacterium tricleocarpae</name>
    <dbReference type="NCBI Taxonomy" id="2591008"/>
    <lineage>
        <taxon>Bacteria</taxon>
        <taxon>Pseudomonadati</taxon>
        <taxon>Pseudomonadota</taxon>
        <taxon>Gammaproteobacteria</taxon>
        <taxon>Cellvibrionales</taxon>
        <taxon>Cellvibrionaceae</taxon>
        <taxon>Exilibacterium</taxon>
    </lineage>
</organism>
<feature type="signal peptide" evidence="13">
    <location>
        <begin position="1"/>
        <end position="29"/>
    </location>
</feature>
<evidence type="ECO:0000256" key="8">
    <source>
        <dbReference type="ARBA" id="ARBA00023077"/>
    </source>
</evidence>
<evidence type="ECO:0000256" key="9">
    <source>
        <dbReference type="ARBA" id="ARBA00023136"/>
    </source>
</evidence>
<evidence type="ECO:0000256" key="2">
    <source>
        <dbReference type="ARBA" id="ARBA00022448"/>
    </source>
</evidence>
<accession>A0A545TZI3</accession>
<dbReference type="OrthoDB" id="127311at2"/>
<keyword evidence="7" id="KW-0406">Ion transport</keyword>
<dbReference type="Proteomes" id="UP000319732">
    <property type="component" value="Unassembled WGS sequence"/>
</dbReference>
<dbReference type="PANTHER" id="PTHR32552:SF81">
    <property type="entry name" value="TONB-DEPENDENT OUTER MEMBRANE RECEPTOR"/>
    <property type="match status" value="1"/>
</dbReference>
<dbReference type="AlphaFoldDB" id="A0A545TZI3"/>
<comment type="subcellular location">
    <subcellularLocation>
        <location evidence="1 11">Cell outer membrane</location>
        <topology evidence="1 11">Multi-pass membrane protein</topology>
    </subcellularLocation>
</comment>
<evidence type="ECO:0000256" key="7">
    <source>
        <dbReference type="ARBA" id="ARBA00023065"/>
    </source>
</evidence>
<comment type="caution">
    <text evidence="16">The sequence shown here is derived from an EMBL/GenBank/DDBJ whole genome shotgun (WGS) entry which is preliminary data.</text>
</comment>
<dbReference type="Gene3D" id="2.40.170.20">
    <property type="entry name" value="TonB-dependent receptor, beta-barrel domain"/>
    <property type="match status" value="1"/>
</dbReference>
<keyword evidence="2 11" id="KW-0813">Transport</keyword>
<dbReference type="PROSITE" id="PS52016">
    <property type="entry name" value="TONB_DEPENDENT_REC_3"/>
    <property type="match status" value="1"/>
</dbReference>
<dbReference type="Pfam" id="PF07715">
    <property type="entry name" value="Plug"/>
    <property type="match status" value="1"/>
</dbReference>
<dbReference type="GO" id="GO:0009279">
    <property type="term" value="C:cell outer membrane"/>
    <property type="evidence" value="ECO:0007669"/>
    <property type="project" value="UniProtKB-SubCell"/>
</dbReference>
<evidence type="ECO:0000256" key="6">
    <source>
        <dbReference type="ARBA" id="ARBA00023004"/>
    </source>
</evidence>
<evidence type="ECO:0000259" key="14">
    <source>
        <dbReference type="Pfam" id="PF00593"/>
    </source>
</evidence>
<keyword evidence="17" id="KW-1185">Reference proteome</keyword>
<evidence type="ECO:0000313" key="16">
    <source>
        <dbReference type="EMBL" id="TQV82632.1"/>
    </source>
</evidence>
<dbReference type="GO" id="GO:0006826">
    <property type="term" value="P:iron ion transport"/>
    <property type="evidence" value="ECO:0007669"/>
    <property type="project" value="UniProtKB-KW"/>
</dbReference>
<dbReference type="EMBL" id="VHSG01000007">
    <property type="protein sequence ID" value="TQV82632.1"/>
    <property type="molecule type" value="Genomic_DNA"/>
</dbReference>
<keyword evidence="16" id="KW-0675">Receptor</keyword>
<comment type="similarity">
    <text evidence="11 12">Belongs to the TonB-dependent receptor family.</text>
</comment>
<sequence>MKRSTGLNLQRLALPGLALAVTLAPHLHAEEIEEIMVTSSKRGPQSLQSIPLSVQALTGEQLAAAGASDFNGFFRLIPGLSVFDQGPGDKRYIIRGVNATGAGTVGLYLDEVVITGENAQDGGGRQPDIKLFDIDRVEVLKGPQGTTFGSSSLSGTIRYITNKPELTEAELNLQATLRHISGADIGGQVEAAVNLPVIEDKLAVRLAALRLDEDGFIDSRFDDGVNSDSTTAARASLLYAPNDALSLSLMAMFQNLETDGPAYFNRVDGTGTALADLTQADLSANPFDDEIRIYNATLEYGSDYGTFTGTVSKLDRDTVFNRDASAAVGPTSVITQPKDRQVESYEIRFTSAWDSPVQALAGFFAQDEERFFQSRIFPSDPVTGKFSEVSGFSLDRNVDTSVSEQALFAELSVDVTEELTLTGGIRWFDIDVDEVATAVQGFSGAPGAGRGPRLKFGEDDTIGKLNLSYQVNNDLMTFLQWSQGFRAGGTNDQTAAEIAQVTIPAGFGSDALDNYEIGVKSTWMEGKLLANASLYYIDWADIQIQDQAQDPNNPSVFFPFRANGGGADIYGIEIDITASPIPGLDLGLVASYTDAELSEDNPLATSGLKGDGITYIPETTLTLTGQYARPLPYRDLTGFVGADLSYVDERNTELRPNSPLFVTLDSYSLVNLRVGVESDTWSAVLAVHNAFDDDTAVDVFRIIPGLTPDGFIPQRPRTVALSFQQRFF</sequence>
<proteinExistence type="inferred from homology"/>
<evidence type="ECO:0000256" key="1">
    <source>
        <dbReference type="ARBA" id="ARBA00004571"/>
    </source>
</evidence>
<dbReference type="InterPro" id="IPR012910">
    <property type="entry name" value="Plug_dom"/>
</dbReference>
<keyword evidence="13" id="KW-0732">Signal</keyword>
<keyword evidence="6" id="KW-0408">Iron</keyword>
<evidence type="ECO:0000256" key="10">
    <source>
        <dbReference type="ARBA" id="ARBA00023237"/>
    </source>
</evidence>
<feature type="domain" description="TonB-dependent receptor plug" evidence="15">
    <location>
        <begin position="47"/>
        <end position="156"/>
    </location>
</feature>
<dbReference type="SUPFAM" id="SSF56935">
    <property type="entry name" value="Porins"/>
    <property type="match status" value="1"/>
</dbReference>
<keyword evidence="3 11" id="KW-1134">Transmembrane beta strand</keyword>
<dbReference type="InterPro" id="IPR039426">
    <property type="entry name" value="TonB-dep_rcpt-like"/>
</dbReference>
<name>A0A545TZI3_9GAMM</name>
<dbReference type="RefSeq" id="WP_142903648.1">
    <property type="nucleotide sequence ID" value="NZ_ML660090.1"/>
</dbReference>
<dbReference type="CDD" id="cd01347">
    <property type="entry name" value="ligand_gated_channel"/>
    <property type="match status" value="1"/>
</dbReference>
<protein>
    <submittedName>
        <fullName evidence="16">TonB-dependent receptor</fullName>
    </submittedName>
</protein>
<feature type="chain" id="PRO_5022189375" evidence="13">
    <location>
        <begin position="30"/>
        <end position="728"/>
    </location>
</feature>
<evidence type="ECO:0000256" key="13">
    <source>
        <dbReference type="SAM" id="SignalP"/>
    </source>
</evidence>
<keyword evidence="4" id="KW-0410">Iron transport</keyword>
<dbReference type="InterPro" id="IPR000531">
    <property type="entry name" value="Beta-barrel_TonB"/>
</dbReference>
<evidence type="ECO:0000256" key="11">
    <source>
        <dbReference type="PROSITE-ProRule" id="PRU01360"/>
    </source>
</evidence>
<evidence type="ECO:0000259" key="15">
    <source>
        <dbReference type="Pfam" id="PF07715"/>
    </source>
</evidence>
<keyword evidence="5 11" id="KW-0812">Transmembrane</keyword>
<dbReference type="Pfam" id="PF00593">
    <property type="entry name" value="TonB_dep_Rec_b-barrel"/>
    <property type="match status" value="1"/>
</dbReference>
<keyword evidence="8 12" id="KW-0798">TonB box</keyword>
<evidence type="ECO:0000256" key="3">
    <source>
        <dbReference type="ARBA" id="ARBA00022452"/>
    </source>
</evidence>
<keyword evidence="10 11" id="KW-0998">Cell outer membrane</keyword>
<dbReference type="InterPro" id="IPR036942">
    <property type="entry name" value="Beta-barrel_TonB_sf"/>
</dbReference>
<dbReference type="PANTHER" id="PTHR32552">
    <property type="entry name" value="FERRICHROME IRON RECEPTOR-RELATED"/>
    <property type="match status" value="1"/>
</dbReference>